<dbReference type="CDD" id="cd00956">
    <property type="entry name" value="Transaldolase_FSA"/>
    <property type="match status" value="1"/>
</dbReference>
<dbReference type="EMBL" id="SLUN01000023">
    <property type="protein sequence ID" value="TCL62792.1"/>
    <property type="molecule type" value="Genomic_DNA"/>
</dbReference>
<dbReference type="InterPro" id="IPR001585">
    <property type="entry name" value="TAL/FSA"/>
</dbReference>
<dbReference type="PROSITE" id="PS01054">
    <property type="entry name" value="TRANSALDOLASE_1"/>
    <property type="match status" value="1"/>
</dbReference>
<dbReference type="GO" id="GO:0005975">
    <property type="term" value="P:carbohydrate metabolic process"/>
    <property type="evidence" value="ECO:0007669"/>
    <property type="project" value="InterPro"/>
</dbReference>
<dbReference type="PANTHER" id="PTHR10683">
    <property type="entry name" value="TRANSALDOLASE"/>
    <property type="match status" value="1"/>
</dbReference>
<dbReference type="InterPro" id="IPR013785">
    <property type="entry name" value="Aldolase_TIM"/>
</dbReference>
<comment type="caution">
    <text evidence="4">The sequence shown here is derived from an EMBL/GenBank/DDBJ whole genome shotgun (WGS) entry which is preliminary data.</text>
</comment>
<keyword evidence="2" id="KW-0963">Cytoplasm</keyword>
<proteinExistence type="predicted"/>
<evidence type="ECO:0000256" key="1">
    <source>
        <dbReference type="ARBA" id="ARBA00004496"/>
    </source>
</evidence>
<dbReference type="PANTHER" id="PTHR10683:SF36">
    <property type="entry name" value="TRANSALDOLASE"/>
    <property type="match status" value="1"/>
</dbReference>
<comment type="subcellular location">
    <subcellularLocation>
        <location evidence="1">Cytoplasm</location>
    </subcellularLocation>
</comment>
<dbReference type="GO" id="GO:0016832">
    <property type="term" value="F:aldehyde-lyase activity"/>
    <property type="evidence" value="ECO:0007669"/>
    <property type="project" value="InterPro"/>
</dbReference>
<name>A0A4R1RBF6_HYDET</name>
<evidence type="ECO:0000256" key="2">
    <source>
        <dbReference type="ARBA" id="ARBA00022490"/>
    </source>
</evidence>
<protein>
    <submittedName>
        <fullName evidence="4">Fructose-6-phosphate aldolase 2</fullName>
    </submittedName>
</protein>
<dbReference type="GO" id="GO:0005737">
    <property type="term" value="C:cytoplasm"/>
    <property type="evidence" value="ECO:0007669"/>
    <property type="project" value="UniProtKB-SubCell"/>
</dbReference>
<keyword evidence="5" id="KW-1185">Reference proteome</keyword>
<dbReference type="FunFam" id="3.20.20.70:FF:000018">
    <property type="entry name" value="Probable transaldolase"/>
    <property type="match status" value="1"/>
</dbReference>
<dbReference type="PROSITE" id="PS00958">
    <property type="entry name" value="TRANSALDOLASE_2"/>
    <property type="match status" value="1"/>
</dbReference>
<evidence type="ECO:0000313" key="5">
    <source>
        <dbReference type="Proteomes" id="UP000295008"/>
    </source>
</evidence>
<dbReference type="InterPro" id="IPR033919">
    <property type="entry name" value="TSA/FSA_arc/bac"/>
</dbReference>
<reference evidence="4 5" key="1">
    <citation type="submission" date="2019-03" db="EMBL/GenBank/DDBJ databases">
        <title>Genomic Encyclopedia of Type Strains, Phase IV (KMG-IV): sequencing the most valuable type-strain genomes for metagenomic binning, comparative biology and taxonomic classification.</title>
        <authorList>
            <person name="Goeker M."/>
        </authorList>
    </citation>
    <scope>NUCLEOTIDE SEQUENCE [LARGE SCALE GENOMIC DNA]</scope>
    <source>
        <strain evidence="4 5">LX-B</strain>
    </source>
</reference>
<dbReference type="Proteomes" id="UP000295008">
    <property type="component" value="Unassembled WGS sequence"/>
</dbReference>
<dbReference type="Pfam" id="PF00923">
    <property type="entry name" value="TAL_FSA"/>
    <property type="match status" value="1"/>
</dbReference>
<sequence length="226" mass="24629">MIYLLDTANPELIRKAHEIYPLAGVTTNPTIIAREKNEFLKIIQAIRAVIGAERMLHVQVVGREAERMAREAEYLAGSVGGDLYIKIPVTPEGLKAIKLLKPRGFKLTATAVFTPQQALLAAVAGADFVAPYVNRLDNSGGDGAQVVAAIRKLFDSYGLPTRILAASFKNARQVHEAALSGAHAVTVNPETLDALLQHPLTDWSVEQFIRDWEGVYAKGKCTDEVK</sequence>
<dbReference type="Gene3D" id="3.20.20.70">
    <property type="entry name" value="Aldolase class I"/>
    <property type="match status" value="1"/>
</dbReference>
<dbReference type="AlphaFoldDB" id="A0A4R1RBF6"/>
<evidence type="ECO:0000256" key="3">
    <source>
        <dbReference type="ARBA" id="ARBA00023270"/>
    </source>
</evidence>
<accession>A0A4R1RBF6</accession>
<organism evidence="4 5">
    <name type="scientific">Hydrogenispora ethanolica</name>
    <dbReference type="NCBI Taxonomy" id="1082276"/>
    <lineage>
        <taxon>Bacteria</taxon>
        <taxon>Bacillati</taxon>
        <taxon>Bacillota</taxon>
        <taxon>Hydrogenispora</taxon>
    </lineage>
</organism>
<dbReference type="NCBIfam" id="NF009299">
    <property type="entry name" value="PRK12656.1"/>
    <property type="match status" value="1"/>
</dbReference>
<keyword evidence="3" id="KW-0704">Schiff base</keyword>
<dbReference type="RefSeq" id="WP_132015585.1">
    <property type="nucleotide sequence ID" value="NZ_SLUN01000023.1"/>
</dbReference>
<gene>
    <name evidence="4" type="ORF">EDC14_102373</name>
</gene>
<dbReference type="OrthoDB" id="9807051at2"/>
<dbReference type="SUPFAM" id="SSF51569">
    <property type="entry name" value="Aldolase"/>
    <property type="match status" value="1"/>
</dbReference>
<evidence type="ECO:0000313" key="4">
    <source>
        <dbReference type="EMBL" id="TCL62792.1"/>
    </source>
</evidence>
<dbReference type="InterPro" id="IPR018225">
    <property type="entry name" value="Transaldolase_AS"/>
</dbReference>